<reference evidence="2" key="1">
    <citation type="submission" date="2021-06" db="EMBL/GenBank/DDBJ databases">
        <authorList>
            <person name="Kallberg Y."/>
            <person name="Tangrot J."/>
            <person name="Rosling A."/>
        </authorList>
    </citation>
    <scope>NUCLEOTIDE SEQUENCE</scope>
    <source>
        <strain evidence="2">AZ414A</strain>
    </source>
</reference>
<comment type="caution">
    <text evidence="2">The sequence shown here is derived from an EMBL/GenBank/DDBJ whole genome shotgun (WGS) entry which is preliminary data.</text>
</comment>
<name>A0A9N8Z028_9GLOM</name>
<dbReference type="EMBL" id="CAJVPK010000176">
    <property type="protein sequence ID" value="CAG8467204.1"/>
    <property type="molecule type" value="Genomic_DNA"/>
</dbReference>
<feature type="region of interest" description="Disordered" evidence="1">
    <location>
        <begin position="679"/>
        <end position="703"/>
    </location>
</feature>
<evidence type="ECO:0000256" key="1">
    <source>
        <dbReference type="SAM" id="MobiDB-lite"/>
    </source>
</evidence>
<keyword evidence="3" id="KW-1185">Reference proteome</keyword>
<evidence type="ECO:0000313" key="2">
    <source>
        <dbReference type="EMBL" id="CAG8467204.1"/>
    </source>
</evidence>
<sequence>MTTEVIPTTPIVHPVKDEVILDTCLGNDDFSSVEKLSPEIELNRDDILEEAQPPPPYSQTCSLWDEMSIEQLLEKSREITQVESLLQTILSDQTFAMHDLRSQLSDEEVMKQVVTVKALTENIIASKTDATTKPSITSTLDIKVSEEKSSVRSIPDEFCFNNPTPALSANLTTPSNNLSISQQPSRVPSRTTSRTPSRAPSRASSRPPSKSDSRAVSPNRTSSRSSSKQKRDQSVSTVPNSLKNDKIDENPKINEDDDEEEGSGDTSLDRMNVLLNSLINEATEAVETPIKGREKKLRRTSSSNQPGFDFSDILNELDALEEEDEEEDKSSSSRGLKREKVHERAKSKNVDNFEGFENKMLEIGQSLEAFGHLVDEITTEESMVQEDYGLQYLDSTADLIKNPSENLADLDYFAQQCRILTRAFILPFLWATNNFMSESLQTTDNINNSRGIKRTLRTFMNLMYWTFLFTLGSLVLDAWLCEVAGRQVIRMVDSLKPAQPFGMIYEDGDYKIRKFEDEELISDDSDELEIVDIDSSEDEESYIEYDNEEDLAHLLRQKITNEWLKRAGHEKNIFDNKDNNYAKNNIDNVSTLIEKSDILENTFVTYKKTPTMINKTKNIRQVKRVVLRRPKRNGPFGGSDGFLVTKTHKIRTRNMTNQNIQNMNLNKINRNMGHNRKSVSISISKNQSSKSLSHSKRSRRFSI</sequence>
<feature type="region of interest" description="Disordered" evidence="1">
    <location>
        <begin position="169"/>
        <end position="267"/>
    </location>
</feature>
<dbReference type="Proteomes" id="UP000789706">
    <property type="component" value="Unassembled WGS sequence"/>
</dbReference>
<dbReference type="OrthoDB" id="2418712at2759"/>
<evidence type="ECO:0000313" key="3">
    <source>
        <dbReference type="Proteomes" id="UP000789706"/>
    </source>
</evidence>
<feature type="compositionally biased region" description="Low complexity" evidence="1">
    <location>
        <begin position="679"/>
        <end position="692"/>
    </location>
</feature>
<accession>A0A9N8Z028</accession>
<organism evidence="2 3">
    <name type="scientific">Diversispora eburnea</name>
    <dbReference type="NCBI Taxonomy" id="1213867"/>
    <lineage>
        <taxon>Eukaryota</taxon>
        <taxon>Fungi</taxon>
        <taxon>Fungi incertae sedis</taxon>
        <taxon>Mucoromycota</taxon>
        <taxon>Glomeromycotina</taxon>
        <taxon>Glomeromycetes</taxon>
        <taxon>Diversisporales</taxon>
        <taxon>Diversisporaceae</taxon>
        <taxon>Diversispora</taxon>
    </lineage>
</organism>
<dbReference type="AlphaFoldDB" id="A0A9N8Z028"/>
<gene>
    <name evidence="2" type="ORF">DEBURN_LOCUS2977</name>
</gene>
<feature type="region of interest" description="Disordered" evidence="1">
    <location>
        <begin position="286"/>
        <end position="344"/>
    </location>
</feature>
<feature type="compositionally biased region" description="Basic residues" evidence="1">
    <location>
        <begin position="693"/>
        <end position="703"/>
    </location>
</feature>
<protein>
    <submittedName>
        <fullName evidence="2">8903_t:CDS:1</fullName>
    </submittedName>
</protein>
<feature type="compositionally biased region" description="Polar residues" evidence="1">
    <location>
        <begin position="169"/>
        <end position="183"/>
    </location>
</feature>
<proteinExistence type="predicted"/>
<feature type="compositionally biased region" description="Basic and acidic residues" evidence="1">
    <location>
        <begin position="243"/>
        <end position="254"/>
    </location>
</feature>
<feature type="compositionally biased region" description="Acidic residues" evidence="1">
    <location>
        <begin position="318"/>
        <end position="328"/>
    </location>
</feature>
<feature type="compositionally biased region" description="Low complexity" evidence="1">
    <location>
        <begin position="184"/>
        <end position="210"/>
    </location>
</feature>